<proteinExistence type="inferred from homology"/>
<dbReference type="AlphaFoldDB" id="A0A9D1IKB2"/>
<keyword evidence="4 7" id="KW-0812">Transmembrane</keyword>
<comment type="subcellular location">
    <subcellularLocation>
        <location evidence="1">Cell membrane</location>
        <topology evidence="1">Multi-pass membrane protein</topology>
    </subcellularLocation>
</comment>
<feature type="transmembrane region" description="Helical" evidence="7">
    <location>
        <begin position="165"/>
        <end position="183"/>
    </location>
</feature>
<evidence type="ECO:0000256" key="5">
    <source>
        <dbReference type="ARBA" id="ARBA00022989"/>
    </source>
</evidence>
<keyword evidence="5 7" id="KW-1133">Transmembrane helix</keyword>
<reference evidence="9" key="1">
    <citation type="submission" date="2020-10" db="EMBL/GenBank/DDBJ databases">
        <authorList>
            <person name="Gilroy R."/>
        </authorList>
    </citation>
    <scope>NUCLEOTIDE SEQUENCE</scope>
    <source>
        <strain evidence="9">7463</strain>
    </source>
</reference>
<dbReference type="PANTHER" id="PTHR30506">
    <property type="entry name" value="INNER MEMBRANE PROTEIN"/>
    <property type="match status" value="1"/>
</dbReference>
<organism evidence="9 10">
    <name type="scientific">Candidatus Aphodousia faecigallinarum</name>
    <dbReference type="NCBI Taxonomy" id="2840677"/>
    <lineage>
        <taxon>Bacteria</taxon>
        <taxon>Pseudomonadati</taxon>
        <taxon>Pseudomonadota</taxon>
        <taxon>Betaproteobacteria</taxon>
        <taxon>Burkholderiales</taxon>
        <taxon>Sutterellaceae</taxon>
        <taxon>Sutterellaceae incertae sedis</taxon>
        <taxon>Candidatus Aphodousia</taxon>
    </lineage>
</organism>
<feature type="transmembrane region" description="Helical" evidence="7">
    <location>
        <begin position="189"/>
        <end position="207"/>
    </location>
</feature>
<feature type="transmembrane region" description="Helical" evidence="7">
    <location>
        <begin position="70"/>
        <end position="93"/>
    </location>
</feature>
<accession>A0A9D1IKB2</accession>
<evidence type="ECO:0000256" key="4">
    <source>
        <dbReference type="ARBA" id="ARBA00022692"/>
    </source>
</evidence>
<dbReference type="GO" id="GO:0005886">
    <property type="term" value="C:plasma membrane"/>
    <property type="evidence" value="ECO:0007669"/>
    <property type="project" value="UniProtKB-SubCell"/>
</dbReference>
<keyword evidence="6 7" id="KW-0472">Membrane</keyword>
<name>A0A9D1IKB2_9BURK</name>
<evidence type="ECO:0000313" key="10">
    <source>
        <dbReference type="Proteomes" id="UP000824083"/>
    </source>
</evidence>
<evidence type="ECO:0000256" key="3">
    <source>
        <dbReference type="ARBA" id="ARBA00022475"/>
    </source>
</evidence>
<protein>
    <submittedName>
        <fullName evidence="9">Trimeric intracellular cation channel family protein</fullName>
    </submittedName>
</protein>
<comment type="similarity">
    <text evidence="2">Belongs to the UPF0126 family.</text>
</comment>
<reference evidence="9" key="2">
    <citation type="journal article" date="2021" name="PeerJ">
        <title>Extensive microbial diversity within the chicken gut microbiome revealed by metagenomics and culture.</title>
        <authorList>
            <person name="Gilroy R."/>
            <person name="Ravi A."/>
            <person name="Getino M."/>
            <person name="Pursley I."/>
            <person name="Horton D.L."/>
            <person name="Alikhan N.F."/>
            <person name="Baker D."/>
            <person name="Gharbi K."/>
            <person name="Hall N."/>
            <person name="Watson M."/>
            <person name="Adriaenssens E.M."/>
            <person name="Foster-Nyarko E."/>
            <person name="Jarju S."/>
            <person name="Secka A."/>
            <person name="Antonio M."/>
            <person name="Oren A."/>
            <person name="Chaudhuri R.R."/>
            <person name="La Ragione R."/>
            <person name="Hildebrand F."/>
            <person name="Pallen M.J."/>
        </authorList>
    </citation>
    <scope>NUCLEOTIDE SEQUENCE</scope>
    <source>
        <strain evidence="9">7463</strain>
    </source>
</reference>
<evidence type="ECO:0000313" key="9">
    <source>
        <dbReference type="EMBL" id="HIU37642.1"/>
    </source>
</evidence>
<dbReference type="EMBL" id="DVMY01000082">
    <property type="protein sequence ID" value="HIU37642.1"/>
    <property type="molecule type" value="Genomic_DNA"/>
</dbReference>
<feature type="transmembrane region" description="Helical" evidence="7">
    <location>
        <begin position="100"/>
        <end position="119"/>
    </location>
</feature>
<feature type="domain" description="Glycine transporter" evidence="8">
    <location>
        <begin position="19"/>
        <end position="89"/>
    </location>
</feature>
<gene>
    <name evidence="9" type="ORF">IAC56_05155</name>
</gene>
<dbReference type="Proteomes" id="UP000824083">
    <property type="component" value="Unassembled WGS sequence"/>
</dbReference>
<evidence type="ECO:0000259" key="8">
    <source>
        <dbReference type="Pfam" id="PF03458"/>
    </source>
</evidence>
<dbReference type="InterPro" id="IPR005115">
    <property type="entry name" value="Gly_transporter"/>
</dbReference>
<comment type="caution">
    <text evidence="9">The sequence shown here is derived from an EMBL/GenBank/DDBJ whole genome shotgun (WGS) entry which is preliminary data.</text>
</comment>
<feature type="transmembrane region" description="Helical" evidence="7">
    <location>
        <begin position="44"/>
        <end position="64"/>
    </location>
</feature>
<sequence>MDIAATLEAFYNKVDLLYLTDVIGIVAFAFAGVLIGIRMKCDPVGVFVLAFSTAFGGGIVRDLLIDRRPMYWIANQELVWLVLLITIFTPMIFRFYKKHLSYDVFVWSDAIGLGFFSAVGTSHGVNLGVPYLPAVLCGVATGVFGGLCRDTFLNIKPSLIYDHQPYGSVAFAGCWLYIAMIELGFDNTLSIWLGSLFICFFRMWCYYRSWRIAYHDDFIHEDPSPETDRDRRQ</sequence>
<evidence type="ECO:0000256" key="2">
    <source>
        <dbReference type="ARBA" id="ARBA00008193"/>
    </source>
</evidence>
<evidence type="ECO:0000256" key="1">
    <source>
        <dbReference type="ARBA" id="ARBA00004651"/>
    </source>
</evidence>
<feature type="transmembrane region" description="Helical" evidence="7">
    <location>
        <begin position="16"/>
        <end position="37"/>
    </location>
</feature>
<evidence type="ECO:0000256" key="6">
    <source>
        <dbReference type="ARBA" id="ARBA00023136"/>
    </source>
</evidence>
<dbReference type="PANTHER" id="PTHR30506:SF3">
    <property type="entry name" value="UPF0126 INNER MEMBRANE PROTEIN YADS-RELATED"/>
    <property type="match status" value="1"/>
</dbReference>
<dbReference type="Pfam" id="PF03458">
    <property type="entry name" value="Gly_transporter"/>
    <property type="match status" value="2"/>
</dbReference>
<keyword evidence="3" id="KW-1003">Cell membrane</keyword>
<evidence type="ECO:0000256" key="7">
    <source>
        <dbReference type="SAM" id="Phobius"/>
    </source>
</evidence>
<feature type="domain" description="Glycine transporter" evidence="8">
    <location>
        <begin position="107"/>
        <end position="180"/>
    </location>
</feature>
<feature type="transmembrane region" description="Helical" evidence="7">
    <location>
        <begin position="131"/>
        <end position="153"/>
    </location>
</feature>